<feature type="transmembrane region" description="Helical" evidence="8">
    <location>
        <begin position="273"/>
        <end position="294"/>
    </location>
</feature>
<keyword evidence="6 8" id="KW-0472">Membrane</keyword>
<dbReference type="PANTHER" id="PTHR48022:SF23">
    <property type="entry name" value="MAJOR FACILITATOR SUPERFAMILY (MFS) PROFILE DOMAIN-CONTAINING PROTEIN"/>
    <property type="match status" value="1"/>
</dbReference>
<feature type="transmembrane region" description="Helical" evidence="8">
    <location>
        <begin position="340"/>
        <end position="362"/>
    </location>
</feature>
<dbReference type="OrthoDB" id="6612291at2759"/>
<evidence type="ECO:0000256" key="5">
    <source>
        <dbReference type="ARBA" id="ARBA00022989"/>
    </source>
</evidence>
<feature type="transmembrane region" description="Helical" evidence="8">
    <location>
        <begin position="309"/>
        <end position="333"/>
    </location>
</feature>
<sequence>MSSTLALLSKHRGAVSVAAVANTASMLFGYDTGVAGSVVALQSFSTEFKLSTSVAHKAYISSNIVALLNAGAFFGAIVPAFLTKFIGRKPTMTIAAAFLMLGGILQTAAQPPSLSMIYAGRIISGFGVGMVSNLTPILVAETAPKELRGFLMGLFEMFLVSGGLLAYWTTYGCSLHLHPTSKQWRVPLGIQIILAAIIMLGSFLIIESPRWLAKQNRWDEAEHALCYLRGSTSEDLEIKTEIAEMHAQIEEEIAATSGRSITELFQSRNLIRLVWGCGVSFFSIWCGHNGILYYGPTVFKQIGFTAQNAALFASGIFTCIKVGVTALFLIAGIQHFKRKTLLSVGSAGMAITMFALGAVLATHPPATGHTTNDTPSGKGMMAIIYLFVVFYSMSWGPIAWVYIGEIYPTRIRDWGMAISVMIVWLFNYVVSRETPIAVLNIGWKTWMIFGTFNSVAFIFVWFLPETKGLSLEEMDVLFKVVKEDIRRKDIDEHVVVPIGGSEKSVSGEVVKEV</sequence>
<dbReference type="InterPro" id="IPR020846">
    <property type="entry name" value="MFS_dom"/>
</dbReference>
<evidence type="ECO:0000259" key="9">
    <source>
        <dbReference type="PROSITE" id="PS50850"/>
    </source>
</evidence>
<proteinExistence type="inferred from homology"/>
<dbReference type="AlphaFoldDB" id="A0A1D9Q9E6"/>
<dbReference type="InterPro" id="IPR003663">
    <property type="entry name" value="Sugar/inositol_transpt"/>
</dbReference>
<dbReference type="SUPFAM" id="SSF103473">
    <property type="entry name" value="MFS general substrate transporter"/>
    <property type="match status" value="1"/>
</dbReference>
<evidence type="ECO:0000313" key="10">
    <source>
        <dbReference type="EMBL" id="APA11570.1"/>
    </source>
</evidence>
<feature type="transmembrane region" description="Helical" evidence="8">
    <location>
        <begin position="91"/>
        <end position="109"/>
    </location>
</feature>
<keyword evidence="4 8" id="KW-0812">Transmembrane</keyword>
<organism evidence="10 11">
    <name type="scientific">Sclerotinia sclerotiorum (strain ATCC 18683 / 1980 / Ss-1)</name>
    <name type="common">White mold</name>
    <name type="synonym">Whetzelinia sclerotiorum</name>
    <dbReference type="NCBI Taxonomy" id="665079"/>
    <lineage>
        <taxon>Eukaryota</taxon>
        <taxon>Fungi</taxon>
        <taxon>Dikarya</taxon>
        <taxon>Ascomycota</taxon>
        <taxon>Pezizomycotina</taxon>
        <taxon>Leotiomycetes</taxon>
        <taxon>Helotiales</taxon>
        <taxon>Sclerotiniaceae</taxon>
        <taxon>Sclerotinia</taxon>
    </lineage>
</organism>
<dbReference type="InterPro" id="IPR005829">
    <property type="entry name" value="Sugar_transporter_CS"/>
</dbReference>
<dbReference type="PROSITE" id="PS00217">
    <property type="entry name" value="SUGAR_TRANSPORT_2"/>
    <property type="match status" value="1"/>
</dbReference>
<protein>
    <recommendedName>
        <fullName evidence="9">Major facilitator superfamily (MFS) profile domain-containing protein</fullName>
    </recommendedName>
</protein>
<dbReference type="OMA" id="WTTYGCS"/>
<dbReference type="VEuPathDB" id="FungiDB:sscle_08g063400"/>
<feature type="transmembrane region" description="Helical" evidence="8">
    <location>
        <begin position="115"/>
        <end position="138"/>
    </location>
</feature>
<evidence type="ECO:0000256" key="3">
    <source>
        <dbReference type="ARBA" id="ARBA00022448"/>
    </source>
</evidence>
<dbReference type="Proteomes" id="UP000177798">
    <property type="component" value="Chromosome 8"/>
</dbReference>
<reference evidence="11" key="1">
    <citation type="journal article" date="2017" name="Genome Biol. Evol.">
        <title>The complete genome sequence of the phytopathogenic fungus Sclerotinia sclerotiorum reveals insights into the genome architecture of broad host range pathogens.</title>
        <authorList>
            <person name="Derbyshire M."/>
            <person name="Denton-Giles M."/>
            <person name="Hegedus D."/>
            <person name="Seifbarghy S."/>
            <person name="Rollins J."/>
            <person name="van Kan J."/>
            <person name="Seidl M.F."/>
            <person name="Faino L."/>
            <person name="Mbengue M."/>
            <person name="Navaud O."/>
            <person name="Raffaele S."/>
            <person name="Hammond-Kosack K."/>
            <person name="Heard S."/>
            <person name="Oliver R."/>
        </authorList>
    </citation>
    <scope>NUCLEOTIDE SEQUENCE [LARGE SCALE GENOMIC DNA]</scope>
    <source>
        <strain evidence="11">ATCC 18683 / 1980 / Ss-1</strain>
    </source>
</reference>
<comment type="similarity">
    <text evidence="2 7">Belongs to the major facilitator superfamily. Sugar transporter (TC 2.A.1.1) family.</text>
</comment>
<dbReference type="PROSITE" id="PS50850">
    <property type="entry name" value="MFS"/>
    <property type="match status" value="1"/>
</dbReference>
<dbReference type="RefSeq" id="XP_001593579.1">
    <property type="nucleotide sequence ID" value="XM_001593529.1"/>
</dbReference>
<keyword evidence="3 7" id="KW-0813">Transport</keyword>
<dbReference type="NCBIfam" id="TIGR00879">
    <property type="entry name" value="SP"/>
    <property type="match status" value="1"/>
</dbReference>
<dbReference type="InterPro" id="IPR005828">
    <property type="entry name" value="MFS_sugar_transport-like"/>
</dbReference>
<name>A0A1D9Q9E6_SCLS1</name>
<dbReference type="PRINTS" id="PR00171">
    <property type="entry name" value="SUGRTRNSPORT"/>
</dbReference>
<gene>
    <name evidence="10" type="ORF">sscle_08g063400</name>
</gene>
<evidence type="ECO:0000256" key="8">
    <source>
        <dbReference type="SAM" id="Phobius"/>
    </source>
</evidence>
<dbReference type="Gene3D" id="1.20.1250.20">
    <property type="entry name" value="MFS general substrate transporter like domains"/>
    <property type="match status" value="1"/>
</dbReference>
<comment type="subcellular location">
    <subcellularLocation>
        <location evidence="1">Membrane</location>
        <topology evidence="1">Multi-pass membrane protein</topology>
    </subcellularLocation>
</comment>
<evidence type="ECO:0000313" key="11">
    <source>
        <dbReference type="Proteomes" id="UP000177798"/>
    </source>
</evidence>
<feature type="transmembrane region" description="Helical" evidence="8">
    <location>
        <begin position="188"/>
        <end position="206"/>
    </location>
</feature>
<feature type="transmembrane region" description="Helical" evidence="8">
    <location>
        <begin position="150"/>
        <end position="168"/>
    </location>
</feature>
<dbReference type="GO" id="GO:0022857">
    <property type="term" value="F:transmembrane transporter activity"/>
    <property type="evidence" value="ECO:0007669"/>
    <property type="project" value="InterPro"/>
</dbReference>
<dbReference type="GO" id="GO:0016020">
    <property type="term" value="C:membrane"/>
    <property type="evidence" value="ECO:0007669"/>
    <property type="project" value="UniProtKB-SubCell"/>
</dbReference>
<feature type="transmembrane region" description="Helical" evidence="8">
    <location>
        <begin position="414"/>
        <end position="431"/>
    </location>
</feature>
<evidence type="ECO:0000256" key="2">
    <source>
        <dbReference type="ARBA" id="ARBA00010992"/>
    </source>
</evidence>
<accession>A0A1D9Q9E6</accession>
<evidence type="ECO:0000256" key="7">
    <source>
        <dbReference type="RuleBase" id="RU003346"/>
    </source>
</evidence>
<keyword evidence="5 8" id="KW-1133">Transmembrane helix</keyword>
<evidence type="ECO:0000256" key="6">
    <source>
        <dbReference type="ARBA" id="ARBA00023136"/>
    </source>
</evidence>
<evidence type="ECO:0000256" key="1">
    <source>
        <dbReference type="ARBA" id="ARBA00004141"/>
    </source>
</evidence>
<feature type="transmembrane region" description="Helical" evidence="8">
    <location>
        <begin position="443"/>
        <end position="464"/>
    </location>
</feature>
<feature type="transmembrane region" description="Helical" evidence="8">
    <location>
        <begin position="58"/>
        <end position="82"/>
    </location>
</feature>
<dbReference type="FunFam" id="1.20.1250.20:FF:000925">
    <property type="entry name" value="Similar to MFS sugar transporter"/>
    <property type="match status" value="1"/>
</dbReference>
<evidence type="ECO:0000256" key="4">
    <source>
        <dbReference type="ARBA" id="ARBA00022692"/>
    </source>
</evidence>
<dbReference type="Pfam" id="PF00083">
    <property type="entry name" value="Sugar_tr"/>
    <property type="match status" value="1"/>
</dbReference>
<dbReference type="PANTHER" id="PTHR48022">
    <property type="entry name" value="PLASTIDIC GLUCOSE TRANSPORTER 4"/>
    <property type="match status" value="1"/>
</dbReference>
<dbReference type="EMBL" id="CP017821">
    <property type="protein sequence ID" value="APA11570.1"/>
    <property type="molecule type" value="Genomic_DNA"/>
</dbReference>
<dbReference type="KEGG" id="ssl:SS1G_05006"/>
<dbReference type="InterPro" id="IPR036259">
    <property type="entry name" value="MFS_trans_sf"/>
</dbReference>
<feature type="transmembrane region" description="Helical" evidence="8">
    <location>
        <begin position="382"/>
        <end position="402"/>
    </location>
</feature>
<dbReference type="InterPro" id="IPR050360">
    <property type="entry name" value="MFS_Sugar_Transporters"/>
</dbReference>
<feature type="domain" description="Major facilitator superfamily (MFS) profile" evidence="9">
    <location>
        <begin position="17"/>
        <end position="468"/>
    </location>
</feature>